<evidence type="ECO:0000313" key="1">
    <source>
        <dbReference type="EMBL" id="GFR12911.1"/>
    </source>
</evidence>
<protein>
    <submittedName>
        <fullName evidence="1">Uncharacterized protein</fullName>
    </submittedName>
</protein>
<organism evidence="1 2">
    <name type="scientific">Trichonephila clavata</name>
    <name type="common">Joro spider</name>
    <name type="synonym">Nephila clavata</name>
    <dbReference type="NCBI Taxonomy" id="2740835"/>
    <lineage>
        <taxon>Eukaryota</taxon>
        <taxon>Metazoa</taxon>
        <taxon>Ecdysozoa</taxon>
        <taxon>Arthropoda</taxon>
        <taxon>Chelicerata</taxon>
        <taxon>Arachnida</taxon>
        <taxon>Araneae</taxon>
        <taxon>Araneomorphae</taxon>
        <taxon>Entelegynae</taxon>
        <taxon>Araneoidea</taxon>
        <taxon>Nephilidae</taxon>
        <taxon>Trichonephila</taxon>
    </lineage>
</organism>
<sequence>MSPLMSITGYSDSLVRSLRSVLRRHYFFVGSDSAASGFAVLVDCWREPLHTLLTSMPGGGCKQKQISWLKSENLKNMNQVMVSLLERDSFL</sequence>
<gene>
    <name evidence="1" type="ORF">TNCT_25871</name>
</gene>
<keyword evidence="2" id="KW-1185">Reference proteome</keyword>
<evidence type="ECO:0000313" key="2">
    <source>
        <dbReference type="Proteomes" id="UP000887116"/>
    </source>
</evidence>
<dbReference type="AlphaFoldDB" id="A0A8X6LJB6"/>
<name>A0A8X6LJB6_TRICU</name>
<proteinExistence type="predicted"/>
<dbReference type="Proteomes" id="UP000887116">
    <property type="component" value="Unassembled WGS sequence"/>
</dbReference>
<comment type="caution">
    <text evidence="1">The sequence shown here is derived from an EMBL/GenBank/DDBJ whole genome shotgun (WGS) entry which is preliminary data.</text>
</comment>
<dbReference type="EMBL" id="BMAO01017038">
    <property type="protein sequence ID" value="GFR12911.1"/>
    <property type="molecule type" value="Genomic_DNA"/>
</dbReference>
<dbReference type="OrthoDB" id="10429470at2759"/>
<reference evidence="1" key="1">
    <citation type="submission" date="2020-07" db="EMBL/GenBank/DDBJ databases">
        <title>Multicomponent nature underlies the extraordinary mechanical properties of spider dragline silk.</title>
        <authorList>
            <person name="Kono N."/>
            <person name="Nakamura H."/>
            <person name="Mori M."/>
            <person name="Yoshida Y."/>
            <person name="Ohtoshi R."/>
            <person name="Malay A.D."/>
            <person name="Moran D.A.P."/>
            <person name="Tomita M."/>
            <person name="Numata K."/>
            <person name="Arakawa K."/>
        </authorList>
    </citation>
    <scope>NUCLEOTIDE SEQUENCE</scope>
</reference>
<accession>A0A8X6LJB6</accession>